<dbReference type="Proteomes" id="UP001295684">
    <property type="component" value="Unassembled WGS sequence"/>
</dbReference>
<comment type="caution">
    <text evidence="2">The sequence shown here is derived from an EMBL/GenBank/DDBJ whole genome shotgun (WGS) entry which is preliminary data.</text>
</comment>
<feature type="compositionally biased region" description="Basic and acidic residues" evidence="1">
    <location>
        <begin position="28"/>
        <end position="41"/>
    </location>
</feature>
<feature type="compositionally biased region" description="Basic and acidic residues" evidence="1">
    <location>
        <begin position="62"/>
        <end position="71"/>
    </location>
</feature>
<gene>
    <name evidence="2" type="ORF">ECRASSUSDP1_LOCUS19730</name>
</gene>
<accession>A0AAD2D326</accession>
<evidence type="ECO:0000256" key="1">
    <source>
        <dbReference type="SAM" id="MobiDB-lite"/>
    </source>
</evidence>
<feature type="region of interest" description="Disordered" evidence="1">
    <location>
        <begin position="28"/>
        <end position="109"/>
    </location>
</feature>
<protein>
    <submittedName>
        <fullName evidence="2">Uncharacterized protein</fullName>
    </submittedName>
</protein>
<sequence>MADSSISESSESFDPMRSRVNEFVYYKQQKEIREKHKEEKKRNPRLMDYTAGAKNSQNSKKNPADDLDRKMHLGNHYEQGQNQPKGLKQSDKLGGDLAKSDEMERMTPEERKEAYRFIEEDFLKHQEIFKNIKEYDTDMGINLPLSSSGCNSRNCKCRRSIYNSRVLQKP</sequence>
<feature type="compositionally biased region" description="Basic and acidic residues" evidence="1">
    <location>
        <begin position="88"/>
        <end position="109"/>
    </location>
</feature>
<dbReference type="AlphaFoldDB" id="A0AAD2D326"/>
<feature type="compositionally biased region" description="Low complexity" evidence="1">
    <location>
        <begin position="1"/>
        <end position="12"/>
    </location>
</feature>
<feature type="region of interest" description="Disordered" evidence="1">
    <location>
        <begin position="1"/>
        <end position="20"/>
    </location>
</feature>
<keyword evidence="3" id="KW-1185">Reference proteome</keyword>
<dbReference type="EMBL" id="CAMPGE010020049">
    <property type="protein sequence ID" value="CAI2378335.1"/>
    <property type="molecule type" value="Genomic_DNA"/>
</dbReference>
<organism evidence="2 3">
    <name type="scientific">Euplotes crassus</name>
    <dbReference type="NCBI Taxonomy" id="5936"/>
    <lineage>
        <taxon>Eukaryota</taxon>
        <taxon>Sar</taxon>
        <taxon>Alveolata</taxon>
        <taxon>Ciliophora</taxon>
        <taxon>Intramacronucleata</taxon>
        <taxon>Spirotrichea</taxon>
        <taxon>Hypotrichia</taxon>
        <taxon>Euplotida</taxon>
        <taxon>Euplotidae</taxon>
        <taxon>Moneuplotes</taxon>
    </lineage>
</organism>
<evidence type="ECO:0000313" key="2">
    <source>
        <dbReference type="EMBL" id="CAI2378335.1"/>
    </source>
</evidence>
<proteinExistence type="predicted"/>
<evidence type="ECO:0000313" key="3">
    <source>
        <dbReference type="Proteomes" id="UP001295684"/>
    </source>
</evidence>
<name>A0AAD2D326_EUPCR</name>
<reference evidence="2" key="1">
    <citation type="submission" date="2023-07" db="EMBL/GenBank/DDBJ databases">
        <authorList>
            <consortium name="AG Swart"/>
            <person name="Singh M."/>
            <person name="Singh A."/>
            <person name="Seah K."/>
            <person name="Emmerich C."/>
        </authorList>
    </citation>
    <scope>NUCLEOTIDE SEQUENCE</scope>
    <source>
        <strain evidence="2">DP1</strain>
    </source>
</reference>